<keyword evidence="3" id="KW-1185">Reference proteome</keyword>
<keyword evidence="1" id="KW-0472">Membrane</keyword>
<proteinExistence type="predicted"/>
<name>A0A238UQ15_HALVU</name>
<keyword evidence="1" id="KW-1133">Transmembrane helix</keyword>
<dbReference type="EMBL" id="FZNQ01000001">
    <property type="protein sequence ID" value="SNR23613.1"/>
    <property type="molecule type" value="Genomic_DNA"/>
</dbReference>
<dbReference type="RefSeq" id="WP_089383134.1">
    <property type="nucleotide sequence ID" value="NZ_FZNQ01000001.1"/>
</dbReference>
<evidence type="ECO:0000256" key="1">
    <source>
        <dbReference type="SAM" id="Phobius"/>
    </source>
</evidence>
<dbReference type="Proteomes" id="UP000198397">
    <property type="component" value="Unassembled WGS sequence"/>
</dbReference>
<evidence type="ECO:0000313" key="3">
    <source>
        <dbReference type="Proteomes" id="UP000198397"/>
    </source>
</evidence>
<keyword evidence="1" id="KW-0812">Transmembrane</keyword>
<organism evidence="2 3">
    <name type="scientific">Halorubrum vacuolatum</name>
    <name type="common">Natronobacterium vacuolatum</name>
    <dbReference type="NCBI Taxonomy" id="63740"/>
    <lineage>
        <taxon>Archaea</taxon>
        <taxon>Methanobacteriati</taxon>
        <taxon>Methanobacteriota</taxon>
        <taxon>Stenosarchaea group</taxon>
        <taxon>Halobacteria</taxon>
        <taxon>Halobacteriales</taxon>
        <taxon>Haloferacaceae</taxon>
        <taxon>Halorubrum</taxon>
    </lineage>
</organism>
<feature type="transmembrane region" description="Helical" evidence="1">
    <location>
        <begin position="21"/>
        <end position="40"/>
    </location>
</feature>
<feature type="transmembrane region" description="Helical" evidence="1">
    <location>
        <begin position="46"/>
        <end position="66"/>
    </location>
</feature>
<accession>A0A238UQ15</accession>
<feature type="transmembrane region" description="Helical" evidence="1">
    <location>
        <begin position="73"/>
        <end position="94"/>
    </location>
</feature>
<feature type="transmembrane region" description="Helical" evidence="1">
    <location>
        <begin position="129"/>
        <end position="151"/>
    </location>
</feature>
<evidence type="ECO:0000313" key="2">
    <source>
        <dbReference type="EMBL" id="SNR23613.1"/>
    </source>
</evidence>
<reference evidence="2 3" key="1">
    <citation type="submission" date="2017-06" db="EMBL/GenBank/DDBJ databases">
        <authorList>
            <person name="Kim H.J."/>
            <person name="Triplett B.A."/>
        </authorList>
    </citation>
    <scope>NUCLEOTIDE SEQUENCE [LARGE SCALE GENOMIC DNA]</scope>
    <source>
        <strain evidence="2 3">DSM 8800</strain>
    </source>
</reference>
<sequence length="153" mass="15593">MSTRPARTHLFGNGSRGALPFVAVGALIGVLSAGFVVGIVDLGVSLAVGGVALALAVASGAARGGLLPTVGALWIFAVWWFVFPPMVGLLTGNWETGSRYTYPRFLDYGYASAAAEVRGGIEQGVTNGVVLAALLGTGGYLLGTVGAWIAVRR</sequence>
<dbReference type="AlphaFoldDB" id="A0A238UQ15"/>
<gene>
    <name evidence="2" type="ORF">SAMN06264855_101148</name>
</gene>
<protein>
    <submittedName>
        <fullName evidence="2">Uncharacterized protein</fullName>
    </submittedName>
</protein>
<dbReference type="OrthoDB" id="253348at2157"/>